<protein>
    <submittedName>
        <fullName evidence="2">Conjugal transfer protein TraD</fullName>
    </submittedName>
</protein>
<dbReference type="AlphaFoldDB" id="A0A9Q5X7A3"/>
<accession>A0A9Q5X7A3</accession>
<comment type="caution">
    <text evidence="2">The sequence shown here is derived from an EMBL/GenBank/DDBJ whole genome shotgun (WGS) entry which is preliminary data.</text>
</comment>
<evidence type="ECO:0000313" key="3">
    <source>
        <dbReference type="Proteomes" id="UP000195975"/>
    </source>
</evidence>
<name>A0A9Q5X7A3_9BACT</name>
<feature type="region of interest" description="Disordered" evidence="1">
    <location>
        <begin position="79"/>
        <end position="134"/>
    </location>
</feature>
<dbReference type="EMBL" id="NFIJ01000017">
    <property type="protein sequence ID" value="OUO03977.1"/>
    <property type="molecule type" value="Genomic_DNA"/>
</dbReference>
<sequence length="238" mass="27179">MVTFLIVLMMMCNLWILFYLTWEQQERQKAGSQENTDRKRQEPPPDVVGRSKFKISDWIMPEKDTTVPEAATSVEAEAVDEKDVTFADETDTDGGQAPENKPSRQVPDDELDETFSDSRVSDMAEYDGDEDYDGEPHEASGFTFEDIDLAMRTVKKPAATMEERRHAGMVFCDMKGNELFAMIEKSSEATRRKLNELMDFYMDSVSATIRKEPTPTAVRTTVPNVPDNIEDFNIRDYV</sequence>
<organism evidence="2 3">
    <name type="scientific">Parabacteroides johnsonii</name>
    <dbReference type="NCBI Taxonomy" id="387661"/>
    <lineage>
        <taxon>Bacteria</taxon>
        <taxon>Pseudomonadati</taxon>
        <taxon>Bacteroidota</taxon>
        <taxon>Bacteroidia</taxon>
        <taxon>Bacteroidales</taxon>
        <taxon>Tannerellaceae</taxon>
        <taxon>Parabacteroides</taxon>
    </lineage>
</organism>
<reference evidence="3" key="1">
    <citation type="submission" date="2017-04" db="EMBL/GenBank/DDBJ databases">
        <title>Function of individual gut microbiota members based on whole genome sequencing of pure cultures obtained from chicken caecum.</title>
        <authorList>
            <person name="Medvecky M."/>
            <person name="Cejkova D."/>
            <person name="Polansky O."/>
            <person name="Karasova D."/>
            <person name="Kubasova T."/>
            <person name="Cizek A."/>
            <person name="Rychlik I."/>
        </authorList>
    </citation>
    <scope>NUCLEOTIDE SEQUENCE [LARGE SCALE GENOMIC DNA]</scope>
    <source>
        <strain evidence="3">An42</strain>
    </source>
</reference>
<feature type="compositionally biased region" description="Basic and acidic residues" evidence="1">
    <location>
        <begin position="29"/>
        <end position="43"/>
    </location>
</feature>
<gene>
    <name evidence="2" type="ORF">B5F96_14050</name>
</gene>
<dbReference type="Proteomes" id="UP000195975">
    <property type="component" value="Unassembled WGS sequence"/>
</dbReference>
<dbReference type="RefSeq" id="WP_087375600.1">
    <property type="nucleotide sequence ID" value="NZ_NFIJ01000017.1"/>
</dbReference>
<evidence type="ECO:0000313" key="2">
    <source>
        <dbReference type="EMBL" id="OUO03977.1"/>
    </source>
</evidence>
<feature type="region of interest" description="Disordered" evidence="1">
    <location>
        <begin position="29"/>
        <end position="54"/>
    </location>
</feature>
<feature type="compositionally biased region" description="Acidic residues" evidence="1">
    <location>
        <begin position="124"/>
        <end position="133"/>
    </location>
</feature>
<proteinExistence type="predicted"/>
<evidence type="ECO:0000256" key="1">
    <source>
        <dbReference type="SAM" id="MobiDB-lite"/>
    </source>
</evidence>